<evidence type="ECO:0000313" key="2">
    <source>
        <dbReference type="EMBL" id="UNA01085.1"/>
    </source>
</evidence>
<protein>
    <submittedName>
        <fullName evidence="2">Uncharacterized protein</fullName>
    </submittedName>
</protein>
<reference evidence="2 3" key="1">
    <citation type="journal article" date="2022" name="Arch. Virol.">
        <title>Two novel Erwinia amylovora bacteriophages, Loshitsa2 and Micant, isolated in Belarus.</title>
        <authorList>
            <person name="Besarab N.V."/>
            <person name="Letarov A.V."/>
            <person name="Kulikov E.E."/>
            <person name="Babenko V.V."/>
            <person name="Belalov I.S."/>
            <person name="Lagonenko A.L."/>
            <person name="Golomidova A.K."/>
            <person name="Evtushenkov A.N."/>
        </authorList>
    </citation>
    <scope>NUCLEOTIDE SEQUENCE [LARGE SCALE GENOMIC DNA]</scope>
</reference>
<evidence type="ECO:0000313" key="3">
    <source>
        <dbReference type="Proteomes" id="UP000829068"/>
    </source>
</evidence>
<dbReference type="EMBL" id="OM513679">
    <property type="protein sequence ID" value="UNA01085.1"/>
    <property type="molecule type" value="Genomic_DNA"/>
</dbReference>
<accession>A0AAE9FHF7</accession>
<keyword evidence="1" id="KW-1133">Transmembrane helix</keyword>
<sequence length="54" mass="6127">MTKLIALALVLSYIGFALYGFITDCITRNWGWVVAEVFTGSFLAMCRGVYIFFH</sequence>
<keyword evidence="1" id="KW-0812">Transmembrane</keyword>
<organism evidence="2 3">
    <name type="scientific">Erwinia phage Micant</name>
    <dbReference type="NCBI Taxonomy" id="2923255"/>
    <lineage>
        <taxon>Viruses</taxon>
        <taxon>Duplodnaviria</taxon>
        <taxon>Heunggongvirae</taxon>
        <taxon>Uroviricota</taxon>
        <taxon>Caudoviricetes</taxon>
        <taxon>Autographivirales</taxon>
        <taxon>Autoscriptoviridae</taxon>
        <taxon>Slopekvirinae</taxon>
        <taxon>Micantvirus</taxon>
        <taxon>Micantvirus micant</taxon>
    </lineage>
</organism>
<keyword evidence="1" id="KW-0472">Membrane</keyword>
<evidence type="ECO:0000256" key="1">
    <source>
        <dbReference type="SAM" id="Phobius"/>
    </source>
</evidence>
<proteinExistence type="predicted"/>
<keyword evidence="3" id="KW-1185">Reference proteome</keyword>
<feature type="transmembrane region" description="Helical" evidence="1">
    <location>
        <begin position="30"/>
        <end position="53"/>
    </location>
</feature>
<name>A0AAE9FHF7_9CAUD</name>
<dbReference type="Proteomes" id="UP000829068">
    <property type="component" value="Segment"/>
</dbReference>
<gene>
    <name evidence="2" type="ORF">Micant_00008</name>
</gene>